<sequence length="157" mass="17309">MKALKVSKIKNGTVIDHIPAGRALDVLRLLGITGKEGFMILVAMNVSSSKLKGGKKDLVKIEGKYLTPREAETIALIAPTATINIIKDGEVVEKINVSIPDVIEGIVRCPNPTCISRKEDEPIKSKFRVINKSPLRLQCYYCETELEEEDLSKYVVG</sequence>
<dbReference type="PANTHER" id="PTHR35805:SF1">
    <property type="entry name" value="ASPARTATE CARBAMOYLTRANSFERASE REGULATORY CHAIN"/>
    <property type="match status" value="1"/>
</dbReference>
<dbReference type="InterPro" id="IPR002801">
    <property type="entry name" value="Asp_carbamoylTrfase_reg"/>
</dbReference>
<feature type="binding site" evidence="7">
    <location>
        <position position="109"/>
    </location>
    <ligand>
        <name>Zn(2+)</name>
        <dbReference type="ChEBI" id="CHEBI:29105"/>
    </ligand>
</feature>
<dbReference type="HAMAP" id="MF_00002">
    <property type="entry name" value="Asp_carb_tr_reg"/>
    <property type="match status" value="1"/>
</dbReference>
<accession>A0A977KA78</accession>
<dbReference type="Pfam" id="PF01948">
    <property type="entry name" value="PyrI"/>
    <property type="match status" value="1"/>
</dbReference>
<gene>
    <name evidence="7" type="primary">pyrI</name>
    <name evidence="10" type="ORF">IPA_08930</name>
</gene>
<dbReference type="SUPFAM" id="SSF57825">
    <property type="entry name" value="Aspartate carbamoyltransferase, Regulatory-chain, C-terminal domain"/>
    <property type="match status" value="1"/>
</dbReference>
<keyword evidence="6 7" id="KW-0665">Pyrimidine biosynthesis</keyword>
<evidence type="ECO:0000256" key="3">
    <source>
        <dbReference type="ARBA" id="ARBA00021764"/>
    </source>
</evidence>
<evidence type="ECO:0000256" key="5">
    <source>
        <dbReference type="ARBA" id="ARBA00022833"/>
    </source>
</evidence>
<name>A0A977KA78_9CREN</name>
<dbReference type="Pfam" id="PF02748">
    <property type="entry name" value="PyrI_C"/>
    <property type="match status" value="1"/>
</dbReference>
<keyword evidence="11" id="KW-1185">Reference proteome</keyword>
<comment type="subunit">
    <text evidence="7">Contains catalytic and regulatory chains.</text>
</comment>
<protein>
    <recommendedName>
        <fullName evidence="3 7">Aspartate carbamoyltransferase regulatory chain</fullName>
    </recommendedName>
</protein>
<proteinExistence type="inferred from homology"/>
<comment type="function">
    <text evidence="1 7">Involved in allosteric regulation of aspartate carbamoyltransferase.</text>
</comment>
<dbReference type="EMBL" id="CP006868">
    <property type="protein sequence ID" value="UXD21861.1"/>
    <property type="molecule type" value="Genomic_DNA"/>
</dbReference>
<dbReference type="GO" id="GO:0046872">
    <property type="term" value="F:metal ion binding"/>
    <property type="evidence" value="ECO:0007669"/>
    <property type="project" value="UniProtKB-KW"/>
</dbReference>
<evidence type="ECO:0000313" key="10">
    <source>
        <dbReference type="EMBL" id="UXD21861.1"/>
    </source>
</evidence>
<evidence type="ECO:0000256" key="1">
    <source>
        <dbReference type="ARBA" id="ARBA00002565"/>
    </source>
</evidence>
<dbReference type="PANTHER" id="PTHR35805">
    <property type="entry name" value="ASPARTATE CARBAMOYLTRANSFERASE REGULATORY CHAIN"/>
    <property type="match status" value="1"/>
</dbReference>
<feature type="binding site" evidence="7">
    <location>
        <position position="114"/>
    </location>
    <ligand>
        <name>Zn(2+)</name>
        <dbReference type="ChEBI" id="CHEBI:29105"/>
    </ligand>
</feature>
<dbReference type="InterPro" id="IPR020542">
    <property type="entry name" value="Asp_carbamoyltrfase_reg_C"/>
</dbReference>
<feature type="domain" description="Aspartate carbamoyltransferase regulatory subunit N-terminal" evidence="8">
    <location>
        <begin position="4"/>
        <end position="97"/>
    </location>
</feature>
<feature type="binding site" evidence="7">
    <location>
        <position position="139"/>
    </location>
    <ligand>
        <name>Zn(2+)</name>
        <dbReference type="ChEBI" id="CHEBI:29105"/>
    </ligand>
</feature>
<evidence type="ECO:0000256" key="2">
    <source>
        <dbReference type="ARBA" id="ARBA00010498"/>
    </source>
</evidence>
<dbReference type="InterPro" id="IPR020545">
    <property type="entry name" value="Asp_carbamoyltransf_reg_N"/>
</dbReference>
<dbReference type="InterPro" id="IPR036793">
    <property type="entry name" value="Asp_carbatrfase_reg_N_sf"/>
</dbReference>
<keyword evidence="4 7" id="KW-0479">Metal-binding</keyword>
<organism evidence="10 11">
    <name type="scientific">Ignicoccus pacificus DSM 13166</name>
    <dbReference type="NCBI Taxonomy" id="940294"/>
    <lineage>
        <taxon>Archaea</taxon>
        <taxon>Thermoproteota</taxon>
        <taxon>Thermoprotei</taxon>
        <taxon>Desulfurococcales</taxon>
        <taxon>Desulfurococcaceae</taxon>
        <taxon>Ignicoccus</taxon>
    </lineage>
</organism>
<evidence type="ECO:0000256" key="4">
    <source>
        <dbReference type="ARBA" id="ARBA00022723"/>
    </source>
</evidence>
<dbReference type="GO" id="GO:0006207">
    <property type="term" value="P:'de novo' pyrimidine nucleobase biosynthetic process"/>
    <property type="evidence" value="ECO:0007669"/>
    <property type="project" value="InterPro"/>
</dbReference>
<evidence type="ECO:0000259" key="9">
    <source>
        <dbReference type="Pfam" id="PF02748"/>
    </source>
</evidence>
<reference evidence="10" key="1">
    <citation type="submission" date="2013-11" db="EMBL/GenBank/DDBJ databases">
        <title>Comparative genomics of Ignicoccus.</title>
        <authorList>
            <person name="Podar M."/>
        </authorList>
    </citation>
    <scope>NUCLEOTIDE SEQUENCE</scope>
    <source>
        <strain evidence="10">DSM 13166</strain>
    </source>
</reference>
<dbReference type="AlphaFoldDB" id="A0A977KA78"/>
<dbReference type="Gene3D" id="2.30.30.20">
    <property type="entry name" value="Aspartate carbamoyltransferase regulatory subunit, C-terminal domain"/>
    <property type="match status" value="1"/>
</dbReference>
<dbReference type="Proteomes" id="UP001063698">
    <property type="component" value="Chromosome"/>
</dbReference>
<dbReference type="SUPFAM" id="SSF54893">
    <property type="entry name" value="Aspartate carbamoyltransferase, Regulatory-chain, N-terminal domain"/>
    <property type="match status" value="1"/>
</dbReference>
<dbReference type="InterPro" id="IPR036792">
    <property type="entry name" value="Asp_carbatrfase_reg_C_sf"/>
</dbReference>
<evidence type="ECO:0000256" key="6">
    <source>
        <dbReference type="ARBA" id="ARBA00022975"/>
    </source>
</evidence>
<dbReference type="NCBIfam" id="TIGR00240">
    <property type="entry name" value="ATCase_reg"/>
    <property type="match status" value="1"/>
</dbReference>
<feature type="binding site" evidence="7">
    <location>
        <position position="142"/>
    </location>
    <ligand>
        <name>Zn(2+)</name>
        <dbReference type="ChEBI" id="CHEBI:29105"/>
    </ligand>
</feature>
<evidence type="ECO:0000313" key="11">
    <source>
        <dbReference type="Proteomes" id="UP001063698"/>
    </source>
</evidence>
<dbReference type="KEGG" id="ipc:IPA_08930"/>
<evidence type="ECO:0000259" key="8">
    <source>
        <dbReference type="Pfam" id="PF01948"/>
    </source>
</evidence>
<evidence type="ECO:0000256" key="7">
    <source>
        <dbReference type="HAMAP-Rule" id="MF_00002"/>
    </source>
</evidence>
<comment type="cofactor">
    <cofactor evidence="7">
        <name>Zn(2+)</name>
        <dbReference type="ChEBI" id="CHEBI:29105"/>
    </cofactor>
    <text evidence="7">Binds 1 zinc ion per subunit.</text>
</comment>
<feature type="domain" description="Aspartate carbamoyltransferase regulatory subunit C-terminal" evidence="9">
    <location>
        <begin position="103"/>
        <end position="150"/>
    </location>
</feature>
<dbReference type="GO" id="GO:0009347">
    <property type="term" value="C:aspartate carbamoyltransferase complex"/>
    <property type="evidence" value="ECO:0007669"/>
    <property type="project" value="InterPro"/>
</dbReference>
<dbReference type="Gene3D" id="3.30.70.140">
    <property type="entry name" value="Aspartate carbamoyltransferase regulatory subunit, N-terminal domain"/>
    <property type="match status" value="1"/>
</dbReference>
<comment type="similarity">
    <text evidence="2 7">Belongs to the PyrI family.</text>
</comment>
<keyword evidence="5 7" id="KW-0862">Zinc</keyword>
<dbReference type="GO" id="GO:0006221">
    <property type="term" value="P:pyrimidine nucleotide biosynthetic process"/>
    <property type="evidence" value="ECO:0007669"/>
    <property type="project" value="UniProtKB-UniRule"/>
</dbReference>